<dbReference type="Proteomes" id="UP000275652">
    <property type="component" value="Unassembled WGS sequence"/>
</dbReference>
<evidence type="ECO:0000313" key="1">
    <source>
        <dbReference type="EMBL" id="RLO01354.1"/>
    </source>
</evidence>
<comment type="caution">
    <text evidence="1">The sequence shown here is derived from an EMBL/GenBank/DDBJ whole genome shotgun (WGS) entry which is preliminary data.</text>
</comment>
<dbReference type="PANTHER" id="PTHR31606">
    <property type="entry name" value="WW DOMAIN BINDING PROTEIN 2, ISOFORM E"/>
    <property type="match status" value="1"/>
</dbReference>
<protein>
    <recommendedName>
        <fullName evidence="3">GRAM domain-containing protein</fullName>
    </recommendedName>
</protein>
<dbReference type="GO" id="GO:0031490">
    <property type="term" value="F:chromatin DNA binding"/>
    <property type="evidence" value="ECO:0007669"/>
    <property type="project" value="TreeGrafter"/>
</dbReference>
<evidence type="ECO:0000313" key="2">
    <source>
        <dbReference type="Proteomes" id="UP000275652"/>
    </source>
</evidence>
<name>A0A9X8DQC0_APHAT</name>
<sequence>MTVFQLTAHEWWLLVHRSKFKANGRIYITTQRLVFCADKGTTQHDTVFEAFATDQTNGDDVTPIHWKVSFNNGGTGTFLTMFLKLMEQKKKGDIDASFVAKQQQKAFVDPNDPSVIYVTQPVRPPRKPMASC</sequence>
<proteinExistence type="predicted"/>
<gene>
    <name evidence="1" type="ORF">DYB28_003702</name>
</gene>
<dbReference type="AlphaFoldDB" id="A0A9X8DQC0"/>
<dbReference type="InterPro" id="IPR044852">
    <property type="entry name" value="WBP2-like"/>
</dbReference>
<dbReference type="PANTHER" id="PTHR31606:SF1">
    <property type="entry name" value="WW DOMAIN BINDING PROTEIN 2, ISOFORM E"/>
    <property type="match status" value="1"/>
</dbReference>
<reference evidence="1 2" key="1">
    <citation type="journal article" date="2018" name="J. Invertebr. Pathol.">
        <title>New genotyping method for the causative agent of crayfish plague (Aphanomyces astaci) based on whole genome data.</title>
        <authorList>
            <person name="Minardi D."/>
            <person name="Studholme D.J."/>
            <person name="van der Giezen M."/>
            <person name="Pretto T."/>
            <person name="Oidtmann B."/>
        </authorList>
    </citation>
    <scope>NUCLEOTIDE SEQUENCE [LARGE SCALE GENOMIC DNA]</scope>
    <source>
        <strain evidence="1 2">KB13</strain>
    </source>
</reference>
<dbReference type="GO" id="GO:0005634">
    <property type="term" value="C:nucleus"/>
    <property type="evidence" value="ECO:0007669"/>
    <property type="project" value="TreeGrafter"/>
</dbReference>
<organism evidence="1 2">
    <name type="scientific">Aphanomyces astaci</name>
    <name type="common">Crayfish plague agent</name>
    <dbReference type="NCBI Taxonomy" id="112090"/>
    <lineage>
        <taxon>Eukaryota</taxon>
        <taxon>Sar</taxon>
        <taxon>Stramenopiles</taxon>
        <taxon>Oomycota</taxon>
        <taxon>Saprolegniomycetes</taxon>
        <taxon>Saprolegniales</taxon>
        <taxon>Verrucalvaceae</taxon>
        <taxon>Aphanomyces</taxon>
    </lineage>
</organism>
<accession>A0A9X8DQC0</accession>
<dbReference type="GO" id="GO:0003713">
    <property type="term" value="F:transcription coactivator activity"/>
    <property type="evidence" value="ECO:0007669"/>
    <property type="project" value="InterPro"/>
</dbReference>
<evidence type="ECO:0008006" key="3">
    <source>
        <dbReference type="Google" id="ProtNLM"/>
    </source>
</evidence>
<dbReference type="EMBL" id="QUTI01036487">
    <property type="protein sequence ID" value="RLO01354.1"/>
    <property type="molecule type" value="Genomic_DNA"/>
</dbReference>